<organism evidence="2 4">
    <name type="scientific">Puccinia graminis f. sp. tritici</name>
    <dbReference type="NCBI Taxonomy" id="56615"/>
    <lineage>
        <taxon>Eukaryota</taxon>
        <taxon>Fungi</taxon>
        <taxon>Dikarya</taxon>
        <taxon>Basidiomycota</taxon>
        <taxon>Pucciniomycotina</taxon>
        <taxon>Pucciniomycetes</taxon>
        <taxon>Pucciniales</taxon>
        <taxon>Pucciniaceae</taxon>
        <taxon>Puccinia</taxon>
    </lineage>
</organism>
<dbReference type="EMBL" id="VDEP01000204">
    <property type="protein sequence ID" value="KAA1124475.1"/>
    <property type="molecule type" value="Genomic_DNA"/>
</dbReference>
<name>A0A5B0RHT5_PUCGR</name>
<proteinExistence type="predicted"/>
<dbReference type="Proteomes" id="UP000324748">
    <property type="component" value="Unassembled WGS sequence"/>
</dbReference>
<gene>
    <name evidence="1" type="ORF">PGT21_002019</name>
    <name evidence="2" type="ORF">PGTUg99_033616</name>
</gene>
<reference evidence="3 4" key="1">
    <citation type="submission" date="2019-05" db="EMBL/GenBank/DDBJ databases">
        <title>Emergence of the Ug99 lineage of the wheat stem rust pathogen through somatic hybridization.</title>
        <authorList>
            <person name="Li F."/>
            <person name="Upadhyaya N.M."/>
            <person name="Sperschneider J."/>
            <person name="Matny O."/>
            <person name="Nguyen-Phuc H."/>
            <person name="Mago R."/>
            <person name="Raley C."/>
            <person name="Miller M.E."/>
            <person name="Silverstein K.A.T."/>
            <person name="Henningsen E."/>
            <person name="Hirsch C.D."/>
            <person name="Visser B."/>
            <person name="Pretorius Z.A."/>
            <person name="Steffenson B.J."/>
            <person name="Schwessinger B."/>
            <person name="Dodds P.N."/>
            <person name="Figueroa M."/>
        </authorList>
    </citation>
    <scope>NUCLEOTIDE SEQUENCE [LARGE SCALE GENOMIC DNA]</scope>
    <source>
        <strain evidence="1">21-0</strain>
        <strain evidence="2 4">Ug99</strain>
    </source>
</reference>
<dbReference type="AlphaFoldDB" id="A0A5B0RHT5"/>
<comment type="caution">
    <text evidence="2">The sequence shown here is derived from an EMBL/GenBank/DDBJ whole genome shotgun (WGS) entry which is preliminary data.</text>
</comment>
<protein>
    <submittedName>
        <fullName evidence="2">Uncharacterized protein</fullName>
    </submittedName>
</protein>
<dbReference type="EMBL" id="VSWC01000014">
    <property type="protein sequence ID" value="KAA1114253.1"/>
    <property type="molecule type" value="Genomic_DNA"/>
</dbReference>
<evidence type="ECO:0000313" key="4">
    <source>
        <dbReference type="Proteomes" id="UP000325313"/>
    </source>
</evidence>
<evidence type="ECO:0000313" key="3">
    <source>
        <dbReference type="Proteomes" id="UP000324748"/>
    </source>
</evidence>
<keyword evidence="3" id="KW-1185">Reference proteome</keyword>
<evidence type="ECO:0000313" key="2">
    <source>
        <dbReference type="EMBL" id="KAA1124475.1"/>
    </source>
</evidence>
<dbReference type="Proteomes" id="UP000325313">
    <property type="component" value="Unassembled WGS sequence"/>
</dbReference>
<evidence type="ECO:0000313" key="1">
    <source>
        <dbReference type="EMBL" id="KAA1114253.1"/>
    </source>
</evidence>
<accession>A0A5B0RHT5</accession>
<sequence length="93" mass="10080">MLPPPIDPTTLNQIAALRMWNQQQQIYIQADHIAFIVEGGFCLAEQRAAGIPADNLGSSQPAMCVETNCAEGWKQCLSCTGQACLVAQTLDRC</sequence>